<feature type="transmembrane region" description="Helical" evidence="1">
    <location>
        <begin position="412"/>
        <end position="433"/>
    </location>
</feature>
<dbReference type="AlphaFoldDB" id="A0AAD9S1Q1"/>
<protein>
    <submittedName>
        <fullName evidence="2">Uncharacterized protein</fullName>
    </submittedName>
</protein>
<evidence type="ECO:0000313" key="2">
    <source>
        <dbReference type="EMBL" id="KAK2596327.1"/>
    </source>
</evidence>
<sequence length="478" mass="55401">MEQHMFTRQLQQCQCVHEETSYLKMVLYNDNDCNRVEQQHLPMDELHNFIDGFEMEIFRPSRLNEDAKVAAQVKLILEVNAKHPETFSPDTISLPQLQYEYMTKAMSLPLKALGTTACVGPLFWWDLVETSGKKRLEIIFRKTDVRKRGSTRGWQLFLSHDIEDNTTTGFYKGTESSNMTEVLSVFKNCADDAYHPLLLPLIIFEIECMSHTELKQRDVRNWVRHIEYQISLKFENPADDSYHLAALQTEQLRRDMVECQAQALWKAPKDYIRVLQTFRACLGRMDSEIHKGLSNAKDVAGTHRKFASRVNLLEKRFENQSTYVETTLMRLSMQRDALDNLIARQENRLTVKLAGEQRALAYASKRDSTAMKALSLIGAIFLPGAYVASIMSTTFFDFHDSATLSSAVSPRFWLYWVVVMPLTACVVAVWFLWERQRKRKTHEVAEALKQQGVNVDQMEAEVLAAMQERRNSREERYV</sequence>
<name>A0AAD9S1Q1_PHOAM</name>
<gene>
    <name evidence="2" type="ORF">N8I77_013223</name>
</gene>
<comment type="caution">
    <text evidence="2">The sequence shown here is derived from an EMBL/GenBank/DDBJ whole genome shotgun (WGS) entry which is preliminary data.</text>
</comment>
<keyword evidence="1" id="KW-0812">Transmembrane</keyword>
<keyword evidence="1" id="KW-1133">Transmembrane helix</keyword>
<evidence type="ECO:0000256" key="1">
    <source>
        <dbReference type="SAM" id="Phobius"/>
    </source>
</evidence>
<feature type="transmembrane region" description="Helical" evidence="1">
    <location>
        <begin position="373"/>
        <end position="392"/>
    </location>
</feature>
<accession>A0AAD9S1Q1</accession>
<dbReference type="EMBL" id="JAUJFL010000011">
    <property type="protein sequence ID" value="KAK2596327.1"/>
    <property type="molecule type" value="Genomic_DNA"/>
</dbReference>
<dbReference type="Proteomes" id="UP001265746">
    <property type="component" value="Unassembled WGS sequence"/>
</dbReference>
<dbReference type="Gene3D" id="1.20.58.340">
    <property type="entry name" value="Magnesium transport protein CorA, transmembrane region"/>
    <property type="match status" value="1"/>
</dbReference>
<evidence type="ECO:0000313" key="3">
    <source>
        <dbReference type="Proteomes" id="UP001265746"/>
    </source>
</evidence>
<proteinExistence type="predicted"/>
<keyword evidence="3" id="KW-1185">Reference proteome</keyword>
<organism evidence="2 3">
    <name type="scientific">Phomopsis amygdali</name>
    <name type="common">Fusicoccum amygdali</name>
    <dbReference type="NCBI Taxonomy" id="1214568"/>
    <lineage>
        <taxon>Eukaryota</taxon>
        <taxon>Fungi</taxon>
        <taxon>Dikarya</taxon>
        <taxon>Ascomycota</taxon>
        <taxon>Pezizomycotina</taxon>
        <taxon>Sordariomycetes</taxon>
        <taxon>Sordariomycetidae</taxon>
        <taxon>Diaporthales</taxon>
        <taxon>Diaporthaceae</taxon>
        <taxon>Diaporthe</taxon>
    </lineage>
</organism>
<reference evidence="2" key="1">
    <citation type="submission" date="2023-06" db="EMBL/GenBank/DDBJ databases">
        <authorList>
            <person name="Noh H."/>
        </authorList>
    </citation>
    <scope>NUCLEOTIDE SEQUENCE</scope>
    <source>
        <strain evidence="2">DUCC20226</strain>
    </source>
</reference>
<keyword evidence="1" id="KW-0472">Membrane</keyword>